<sequence length="147" mass="16640">MYNTNKSNVRVRLSQFIAYWRLHKTICCMSISDVIVSADHMTTQRTFRYLHDIATTTGNGITNFAEDAIVHDKSPITTSDRFTMSLISRMPGTEQCSISGCQLERSFREGIHLELALVLEVNALDVADQPGTRHGTVFYNTITMNNY</sequence>
<dbReference type="AlphaFoldDB" id="A0AAD9PAS9"/>
<evidence type="ECO:0000313" key="1">
    <source>
        <dbReference type="EMBL" id="KAK2191386.1"/>
    </source>
</evidence>
<organism evidence="1 2">
    <name type="scientific">Ridgeia piscesae</name>
    <name type="common">Tubeworm</name>
    <dbReference type="NCBI Taxonomy" id="27915"/>
    <lineage>
        <taxon>Eukaryota</taxon>
        <taxon>Metazoa</taxon>
        <taxon>Spiralia</taxon>
        <taxon>Lophotrochozoa</taxon>
        <taxon>Annelida</taxon>
        <taxon>Polychaeta</taxon>
        <taxon>Sedentaria</taxon>
        <taxon>Canalipalpata</taxon>
        <taxon>Sabellida</taxon>
        <taxon>Siboglinidae</taxon>
        <taxon>Ridgeia</taxon>
    </lineage>
</organism>
<proteinExistence type="predicted"/>
<protein>
    <submittedName>
        <fullName evidence="1">Uncharacterized protein</fullName>
    </submittedName>
</protein>
<accession>A0AAD9PAS9</accession>
<comment type="caution">
    <text evidence="1">The sequence shown here is derived from an EMBL/GenBank/DDBJ whole genome shotgun (WGS) entry which is preliminary data.</text>
</comment>
<reference evidence="1" key="1">
    <citation type="journal article" date="2023" name="Mol. Biol. Evol.">
        <title>Third-Generation Sequencing Reveals the Adaptive Role of the Epigenome in Three Deep-Sea Polychaetes.</title>
        <authorList>
            <person name="Perez M."/>
            <person name="Aroh O."/>
            <person name="Sun Y."/>
            <person name="Lan Y."/>
            <person name="Juniper S.K."/>
            <person name="Young C.R."/>
            <person name="Angers B."/>
            <person name="Qian P.Y."/>
        </authorList>
    </citation>
    <scope>NUCLEOTIDE SEQUENCE</scope>
    <source>
        <strain evidence="1">R07B-5</strain>
    </source>
</reference>
<name>A0AAD9PAS9_RIDPI</name>
<gene>
    <name evidence="1" type="ORF">NP493_53g07004</name>
</gene>
<dbReference type="Proteomes" id="UP001209878">
    <property type="component" value="Unassembled WGS sequence"/>
</dbReference>
<keyword evidence="2" id="KW-1185">Reference proteome</keyword>
<evidence type="ECO:0000313" key="2">
    <source>
        <dbReference type="Proteomes" id="UP001209878"/>
    </source>
</evidence>
<dbReference type="EMBL" id="JAODUO010000053">
    <property type="protein sequence ID" value="KAK2191386.1"/>
    <property type="molecule type" value="Genomic_DNA"/>
</dbReference>